<sequence length="45" mass="4907">MFLVQQGKGLGQLPKYSGAPQNSLGQMQKSLGEHPKSFGQPQKCF</sequence>
<name>A0A2P8CAA3_9BACT</name>
<gene>
    <name evidence="2" type="ORF">CLV93_1074</name>
</gene>
<feature type="region of interest" description="Disordered" evidence="1">
    <location>
        <begin position="1"/>
        <end position="45"/>
    </location>
</feature>
<protein>
    <submittedName>
        <fullName evidence="2">Uncharacterized protein</fullName>
    </submittedName>
</protein>
<reference evidence="2 3" key="1">
    <citation type="submission" date="2018-03" db="EMBL/GenBank/DDBJ databases">
        <title>Genomic Encyclopedia of Archaeal and Bacterial Type Strains, Phase II (KMG-II): from individual species to whole genera.</title>
        <authorList>
            <person name="Goeker M."/>
        </authorList>
    </citation>
    <scope>NUCLEOTIDE SEQUENCE [LARGE SCALE GENOMIC DNA]</scope>
    <source>
        <strain evidence="2 3">DSM 27267</strain>
    </source>
</reference>
<proteinExistence type="predicted"/>
<dbReference type="EMBL" id="PYGC01000007">
    <property type="protein sequence ID" value="PSK81898.1"/>
    <property type="molecule type" value="Genomic_DNA"/>
</dbReference>
<comment type="caution">
    <text evidence="2">The sequence shown here is derived from an EMBL/GenBank/DDBJ whole genome shotgun (WGS) entry which is preliminary data.</text>
</comment>
<dbReference type="AlphaFoldDB" id="A0A2P8CAA3"/>
<evidence type="ECO:0000313" key="2">
    <source>
        <dbReference type="EMBL" id="PSK81898.1"/>
    </source>
</evidence>
<dbReference type="Proteomes" id="UP000240621">
    <property type="component" value="Unassembled WGS sequence"/>
</dbReference>
<evidence type="ECO:0000313" key="3">
    <source>
        <dbReference type="Proteomes" id="UP000240621"/>
    </source>
</evidence>
<accession>A0A2P8CAA3</accession>
<organism evidence="2 3">
    <name type="scientific">Prolixibacter denitrificans</name>
    <dbReference type="NCBI Taxonomy" id="1541063"/>
    <lineage>
        <taxon>Bacteria</taxon>
        <taxon>Pseudomonadati</taxon>
        <taxon>Bacteroidota</taxon>
        <taxon>Bacteroidia</taxon>
        <taxon>Marinilabiliales</taxon>
        <taxon>Prolixibacteraceae</taxon>
        <taxon>Prolixibacter</taxon>
    </lineage>
</organism>
<evidence type="ECO:0000256" key="1">
    <source>
        <dbReference type="SAM" id="MobiDB-lite"/>
    </source>
</evidence>
<feature type="compositionally biased region" description="Polar residues" evidence="1">
    <location>
        <begin position="19"/>
        <end position="29"/>
    </location>
</feature>